<dbReference type="PRINTS" id="PR01217">
    <property type="entry name" value="PRICHEXTENSN"/>
</dbReference>
<dbReference type="GO" id="GO:0050852">
    <property type="term" value="P:T cell receptor signaling pathway"/>
    <property type="evidence" value="ECO:0007669"/>
    <property type="project" value="TreeGrafter"/>
</dbReference>
<feature type="region of interest" description="Disordered" evidence="4">
    <location>
        <begin position="826"/>
        <end position="900"/>
    </location>
</feature>
<evidence type="ECO:0000313" key="7">
    <source>
        <dbReference type="Proteomes" id="UP000677803"/>
    </source>
</evidence>
<dbReference type="InterPro" id="IPR029294">
    <property type="entry name" value="hSH3"/>
</dbReference>
<keyword evidence="1 3" id="KW-0728">SH3 domain</keyword>
<accession>A0A8S4AKJ0</accession>
<dbReference type="SUPFAM" id="SSF50044">
    <property type="entry name" value="SH3-domain"/>
    <property type="match status" value="1"/>
</dbReference>
<feature type="region of interest" description="Disordered" evidence="4">
    <location>
        <begin position="220"/>
        <end position="729"/>
    </location>
</feature>
<feature type="compositionally biased region" description="Pro residues" evidence="4">
    <location>
        <begin position="220"/>
        <end position="233"/>
    </location>
</feature>
<feature type="compositionally biased region" description="Pro residues" evidence="4">
    <location>
        <begin position="243"/>
        <end position="257"/>
    </location>
</feature>
<feature type="compositionally biased region" description="Basic and acidic residues" evidence="4">
    <location>
        <begin position="891"/>
        <end position="900"/>
    </location>
</feature>
<dbReference type="Pfam" id="PF14603">
    <property type="entry name" value="hSH3"/>
    <property type="match status" value="1"/>
</dbReference>
<feature type="compositionally biased region" description="Pro residues" evidence="4">
    <location>
        <begin position="300"/>
        <end position="317"/>
    </location>
</feature>
<dbReference type="InterPro" id="IPR043443">
    <property type="entry name" value="FYB1/2-like"/>
</dbReference>
<dbReference type="GO" id="GO:0072659">
    <property type="term" value="P:protein localization to plasma membrane"/>
    <property type="evidence" value="ECO:0007669"/>
    <property type="project" value="TreeGrafter"/>
</dbReference>
<protein>
    <submittedName>
        <fullName evidence="6">(Atlantic silverside) hypothetical protein</fullName>
    </submittedName>
</protein>
<dbReference type="PANTHER" id="PTHR16830:SF20">
    <property type="entry name" value="SI:CH211-188C16.1-RELATED"/>
    <property type="match status" value="1"/>
</dbReference>
<feature type="region of interest" description="Disordered" evidence="4">
    <location>
        <begin position="68"/>
        <end position="190"/>
    </location>
</feature>
<evidence type="ECO:0000256" key="2">
    <source>
        <dbReference type="ARBA" id="ARBA00022553"/>
    </source>
</evidence>
<dbReference type="Gene3D" id="2.30.30.40">
    <property type="entry name" value="SH3 Domains"/>
    <property type="match status" value="1"/>
</dbReference>
<dbReference type="PROSITE" id="PS50002">
    <property type="entry name" value="SH3"/>
    <property type="match status" value="1"/>
</dbReference>
<keyword evidence="7" id="KW-1185">Reference proteome</keyword>
<dbReference type="OrthoDB" id="5986624at2759"/>
<feature type="compositionally biased region" description="Pro residues" evidence="4">
    <location>
        <begin position="476"/>
        <end position="488"/>
    </location>
</feature>
<dbReference type="InterPro" id="IPR001452">
    <property type="entry name" value="SH3_domain"/>
</dbReference>
<dbReference type="GO" id="GO:0007229">
    <property type="term" value="P:integrin-mediated signaling pathway"/>
    <property type="evidence" value="ECO:0007669"/>
    <property type="project" value="InterPro"/>
</dbReference>
<feature type="compositionally biased region" description="Polar residues" evidence="4">
    <location>
        <begin position="626"/>
        <end position="637"/>
    </location>
</feature>
<dbReference type="PANTHER" id="PTHR16830">
    <property type="entry name" value="SH2 CONTAINING ADAPTOR PRAM-1 RELATED"/>
    <property type="match status" value="1"/>
</dbReference>
<feature type="domain" description="SH3" evidence="5">
    <location>
        <begin position="737"/>
        <end position="800"/>
    </location>
</feature>
<dbReference type="GO" id="GO:0005886">
    <property type="term" value="C:plasma membrane"/>
    <property type="evidence" value="ECO:0007669"/>
    <property type="project" value="InterPro"/>
</dbReference>
<dbReference type="FunFam" id="2.30.30.40:FF:000307">
    <property type="entry name" value="Predicted protein"/>
    <property type="match status" value="1"/>
</dbReference>
<evidence type="ECO:0000256" key="4">
    <source>
        <dbReference type="SAM" id="MobiDB-lite"/>
    </source>
</evidence>
<proteinExistence type="predicted"/>
<feature type="region of interest" description="Disordered" evidence="4">
    <location>
        <begin position="918"/>
        <end position="974"/>
    </location>
</feature>
<gene>
    <name evidence="6" type="ORF">MMEN_LOCUS1197</name>
</gene>
<feature type="region of interest" description="Disordered" evidence="4">
    <location>
        <begin position="16"/>
        <end position="55"/>
    </location>
</feature>
<feature type="compositionally biased region" description="Polar residues" evidence="4">
    <location>
        <begin position="826"/>
        <end position="839"/>
    </location>
</feature>
<feature type="compositionally biased region" description="Basic and acidic residues" evidence="4">
    <location>
        <begin position="92"/>
        <end position="135"/>
    </location>
</feature>
<dbReference type="Proteomes" id="UP000677803">
    <property type="component" value="Unassembled WGS sequence"/>
</dbReference>
<evidence type="ECO:0000313" key="6">
    <source>
        <dbReference type="EMBL" id="CAG5862525.1"/>
    </source>
</evidence>
<dbReference type="EMBL" id="CAJRST010000002">
    <property type="protein sequence ID" value="CAG5862525.1"/>
    <property type="molecule type" value="Genomic_DNA"/>
</dbReference>
<feature type="compositionally biased region" description="Acidic residues" evidence="4">
    <location>
        <begin position="840"/>
        <end position="854"/>
    </location>
</feature>
<evidence type="ECO:0000256" key="1">
    <source>
        <dbReference type="ARBA" id="ARBA00022443"/>
    </source>
</evidence>
<reference evidence="6" key="1">
    <citation type="submission" date="2021-05" db="EMBL/GenBank/DDBJ databases">
        <authorList>
            <person name="Tigano A."/>
        </authorList>
    </citation>
    <scope>NUCLEOTIDE SEQUENCE</scope>
</reference>
<evidence type="ECO:0000256" key="3">
    <source>
        <dbReference type="PROSITE-ProRule" id="PRU00192"/>
    </source>
</evidence>
<evidence type="ECO:0000259" key="5">
    <source>
        <dbReference type="PROSITE" id="PS50002"/>
    </source>
</evidence>
<sequence>MEQEGILDFQALRAKFQEEELPMKQPRSKPALREKPKVVPPPQSPTHYLPAGARPSLLTSISQTLEGGAGIAPRVVFKDDKSKNPLIKANSKAKEKSEEKMKDSKDKTAKRAEEKRNENSPEQKGKKENGKDKKFPFVMSQKESTAELVPATPPPKATTQKKKGFLGFKKSTKKESAAAPADPILDTPSLDASGTAPLIPVPTGLDKLLLEPQISAAPPPEAILPEKIPPPDPGVVVETIPSSPIPEPPAFSPPPPVFSDIPALQVPTPRSETPETETPPDTEVSALQVSRPASQSETPPVSPATIPDPPPADPAPIPALLEPEVSPEAAAEVEEEEPPPVVINPQSVPSPKAERPISALSALERAADMSPGKKASGGDLRILSALEKARKKSSSPLSHPSRSHSISPPPEDLRLSPSPTAAVPELPPIDYEGGARRALPPTPEAQVNGINHGAGSPELRGTAEEGIDAVPELLNVPPPPPRQPPPQPALDLSPESPDSPPADALSEFIPPTLILGDIPVPPEFSESDALDVPATLEFDDVASDAGGPELPESEWRNEEYTAPDVPDGHDLPVFYSNGITDEGAELHLQPTYGDEYQHASLPESPLPIAQDSPPVEEPKAEDPYSLQDSVDNTLNGVSPSPNKKKGKKNSGKKRKGTPKNPYAEAPQETVQEKSKTIRFGRSEKKATTEGLDDKEQKKKEKQQKKEQKERQEREKKEQKEKEKRENELKKKFKVTGQEEAMYQATVTVTPKARKNDLPIKTGDVISIIRTTNCPKGKWLARDSSSNYGYVAVDHVELDIKEMMELGKKTARKSSSKIIEADVASTGSRASNHFPQSTESFTDDSEEWTCDDDEPVSPAPETPEPFSAANHNRTLSMPDMGNKELPINHQHSHSDDPDGTHVQARHEALQKLATFFHSPVPVKAPASHVEAETTPAPPTEEAEHEREDPQTQETDFDPSTLILPPPDLYADLTLE</sequence>
<dbReference type="AlphaFoldDB" id="A0A8S4AKJ0"/>
<name>A0A8S4AKJ0_9TELE</name>
<feature type="compositionally biased region" description="Basic and acidic residues" evidence="4">
    <location>
        <begin position="670"/>
        <end position="729"/>
    </location>
</feature>
<keyword evidence="2" id="KW-0597">Phosphoprotein</keyword>
<organism evidence="6 7">
    <name type="scientific">Menidia menidia</name>
    <name type="common">Atlantic silverside</name>
    <dbReference type="NCBI Taxonomy" id="238744"/>
    <lineage>
        <taxon>Eukaryota</taxon>
        <taxon>Metazoa</taxon>
        <taxon>Chordata</taxon>
        <taxon>Craniata</taxon>
        <taxon>Vertebrata</taxon>
        <taxon>Euteleostomi</taxon>
        <taxon>Actinopterygii</taxon>
        <taxon>Neopterygii</taxon>
        <taxon>Teleostei</taxon>
        <taxon>Neoteleostei</taxon>
        <taxon>Acanthomorphata</taxon>
        <taxon>Ovalentaria</taxon>
        <taxon>Atherinomorphae</taxon>
        <taxon>Atheriniformes</taxon>
        <taxon>Atherinopsidae</taxon>
        <taxon>Menidiinae</taxon>
        <taxon>Menidia</taxon>
    </lineage>
</organism>
<comment type="caution">
    <text evidence="6">The sequence shown here is derived from an EMBL/GenBank/DDBJ whole genome shotgun (WGS) entry which is preliminary data.</text>
</comment>
<dbReference type="InterPro" id="IPR036028">
    <property type="entry name" value="SH3-like_dom_sf"/>
</dbReference>
<feature type="compositionally biased region" description="Low complexity" evidence="4">
    <location>
        <begin position="489"/>
        <end position="507"/>
    </location>
</feature>
<feature type="compositionally biased region" description="Low complexity" evidence="4">
    <location>
        <begin position="318"/>
        <end position="330"/>
    </location>
</feature>
<feature type="compositionally biased region" description="Basic residues" evidence="4">
    <location>
        <begin position="642"/>
        <end position="657"/>
    </location>
</feature>
<feature type="compositionally biased region" description="Polar residues" evidence="4">
    <location>
        <begin position="285"/>
        <end position="297"/>
    </location>
</feature>
<feature type="compositionally biased region" description="Low complexity" evidence="4">
    <location>
        <begin position="394"/>
        <end position="406"/>
    </location>
</feature>